<accession>A0A498D7P3</accession>
<dbReference type="InterPro" id="IPR003439">
    <property type="entry name" value="ABC_transporter-like_ATP-bd"/>
</dbReference>
<keyword evidence="2" id="KW-0547">Nucleotide-binding</keyword>
<dbReference type="InterPro" id="IPR050093">
    <property type="entry name" value="ABC_SmlMolc_Importer"/>
</dbReference>
<feature type="domain" description="ABC transporter" evidence="8">
    <location>
        <begin position="4"/>
        <end position="234"/>
    </location>
</feature>
<organism evidence="9 10">
    <name type="scientific">Oceanobacillus piezotolerans</name>
    <dbReference type="NCBI Taxonomy" id="2448030"/>
    <lineage>
        <taxon>Bacteria</taxon>
        <taxon>Bacillati</taxon>
        <taxon>Bacillota</taxon>
        <taxon>Bacilli</taxon>
        <taxon>Bacillales</taxon>
        <taxon>Bacillaceae</taxon>
        <taxon>Oceanobacillus</taxon>
    </lineage>
</organism>
<dbReference type="EC" id="7.6.2.9" evidence="6"/>
<dbReference type="PANTHER" id="PTHR42781">
    <property type="entry name" value="SPERMIDINE/PUTRESCINE IMPORT ATP-BINDING PROTEIN POTA"/>
    <property type="match status" value="1"/>
</dbReference>
<dbReference type="SMART" id="SM00382">
    <property type="entry name" value="AAA"/>
    <property type="match status" value="1"/>
</dbReference>
<evidence type="ECO:0000256" key="5">
    <source>
        <dbReference type="ARBA" id="ARBA00063934"/>
    </source>
</evidence>
<dbReference type="InterPro" id="IPR027417">
    <property type="entry name" value="P-loop_NTPase"/>
</dbReference>
<dbReference type="GO" id="GO:0005524">
    <property type="term" value="F:ATP binding"/>
    <property type="evidence" value="ECO:0007669"/>
    <property type="project" value="UniProtKB-KW"/>
</dbReference>
<dbReference type="GO" id="GO:0015418">
    <property type="term" value="F:ABC-type quaternary ammonium compound transporting activity"/>
    <property type="evidence" value="ECO:0007669"/>
    <property type="project" value="UniProtKB-EC"/>
</dbReference>
<dbReference type="OrthoDB" id="9802264at2"/>
<name>A0A498D7P3_9BACI</name>
<dbReference type="Pfam" id="PF00005">
    <property type="entry name" value="ABC_tran"/>
    <property type="match status" value="1"/>
</dbReference>
<evidence type="ECO:0000256" key="7">
    <source>
        <dbReference type="ARBA" id="ARBA00070305"/>
    </source>
</evidence>
<evidence type="ECO:0000256" key="2">
    <source>
        <dbReference type="ARBA" id="ARBA00022741"/>
    </source>
</evidence>
<keyword evidence="3 9" id="KW-0067">ATP-binding</keyword>
<dbReference type="Gene3D" id="3.40.50.300">
    <property type="entry name" value="P-loop containing nucleotide triphosphate hydrolases"/>
    <property type="match status" value="1"/>
</dbReference>
<gene>
    <name evidence="9" type="ORF">D8M04_05845</name>
</gene>
<dbReference type="RefSeq" id="WP_121521976.1">
    <property type="nucleotide sequence ID" value="NZ_RCHR01000002.1"/>
</dbReference>
<evidence type="ECO:0000256" key="4">
    <source>
        <dbReference type="ARBA" id="ARBA00052482"/>
    </source>
</evidence>
<dbReference type="PANTHER" id="PTHR42781:SF4">
    <property type="entry name" value="SPERMIDINE_PUTRESCINE IMPORT ATP-BINDING PROTEIN POTA"/>
    <property type="match status" value="1"/>
</dbReference>
<comment type="caution">
    <text evidence="9">The sequence shown here is derived from an EMBL/GenBank/DDBJ whole genome shotgun (WGS) entry which is preliminary data.</text>
</comment>
<dbReference type="SUPFAM" id="SSF52540">
    <property type="entry name" value="P-loop containing nucleoside triphosphate hydrolases"/>
    <property type="match status" value="1"/>
</dbReference>
<dbReference type="EMBL" id="RCHR01000002">
    <property type="protein sequence ID" value="RLL46725.1"/>
    <property type="molecule type" value="Genomic_DNA"/>
</dbReference>
<dbReference type="PROSITE" id="PS00211">
    <property type="entry name" value="ABC_TRANSPORTER_1"/>
    <property type="match status" value="1"/>
</dbReference>
<protein>
    <recommendedName>
        <fullName evidence="7">Carnitine transport ATP-binding protein OpuCA</fullName>
        <ecNumber evidence="6">7.6.2.9</ecNumber>
    </recommendedName>
</protein>
<dbReference type="InterPro" id="IPR003593">
    <property type="entry name" value="AAA+_ATPase"/>
</dbReference>
<evidence type="ECO:0000256" key="6">
    <source>
        <dbReference type="ARBA" id="ARBA00066388"/>
    </source>
</evidence>
<keyword evidence="1" id="KW-0813">Transport</keyword>
<comment type="catalytic activity">
    <reaction evidence="4">
        <text>a quaternary ammonium(out) + ATP + H2O = a quaternary ammonium(in) + ADP + phosphate + H(+)</text>
        <dbReference type="Rhea" id="RHEA:11036"/>
        <dbReference type="ChEBI" id="CHEBI:15377"/>
        <dbReference type="ChEBI" id="CHEBI:15378"/>
        <dbReference type="ChEBI" id="CHEBI:30616"/>
        <dbReference type="ChEBI" id="CHEBI:35267"/>
        <dbReference type="ChEBI" id="CHEBI:43474"/>
        <dbReference type="ChEBI" id="CHEBI:456216"/>
        <dbReference type="EC" id="7.6.2.9"/>
    </reaction>
</comment>
<dbReference type="GO" id="GO:0016887">
    <property type="term" value="F:ATP hydrolysis activity"/>
    <property type="evidence" value="ECO:0007669"/>
    <property type="project" value="InterPro"/>
</dbReference>
<dbReference type="FunFam" id="3.40.50.300:FF:000425">
    <property type="entry name" value="Probable ABC transporter, ATP-binding subunit"/>
    <property type="match status" value="1"/>
</dbReference>
<dbReference type="InterPro" id="IPR017871">
    <property type="entry name" value="ABC_transporter-like_CS"/>
</dbReference>
<evidence type="ECO:0000256" key="3">
    <source>
        <dbReference type="ARBA" id="ARBA00022840"/>
    </source>
</evidence>
<evidence type="ECO:0000259" key="8">
    <source>
        <dbReference type="PROSITE" id="PS50893"/>
    </source>
</evidence>
<keyword evidence="10" id="KW-1185">Reference proteome</keyword>
<evidence type="ECO:0000256" key="1">
    <source>
        <dbReference type="ARBA" id="ARBA00022448"/>
    </source>
</evidence>
<sequence length="338" mass="37881">MSFIAIDELKLSYGDNNVLKNISLNIEEGELVTLLGPSGCGKSTLLRVLAGLEVFQEGELYLDGEEISNLPSKDRNVGFVFQSYALFPNMTVYENIAFGLTIKKLPKTEINQKVMAVLRLVNLEDKADYYPDQLSGGQQQRISLARSLVTEPKVLLLDEPLSALDAKIRKQLQMDIRKLQKQLGITMIFVTHDQEEAMILSDRVIVMNEGKIVQQATPQELYAQPKTHFVASFIGNYNILTSEQLKQLHPAFTGKSGKHSYAIRSETIQIKPIHGENVLSFPAHLDDYTVLGSTIRCYYTAGTLKLTVDVLNSEINISELAKTTDLYIHHDHIVPIDM</sequence>
<comment type="subunit">
    <text evidence="5">The complex is composed of two ATP-binding proteins (OpuCA), two transmembrane proteins (OpuCB and OpuCD) and a solute-binding protein (OpuCC).</text>
</comment>
<dbReference type="AlphaFoldDB" id="A0A498D7P3"/>
<proteinExistence type="predicted"/>
<evidence type="ECO:0000313" key="9">
    <source>
        <dbReference type="EMBL" id="RLL46725.1"/>
    </source>
</evidence>
<dbReference type="Proteomes" id="UP000270219">
    <property type="component" value="Unassembled WGS sequence"/>
</dbReference>
<dbReference type="PROSITE" id="PS50893">
    <property type="entry name" value="ABC_TRANSPORTER_2"/>
    <property type="match status" value="1"/>
</dbReference>
<evidence type="ECO:0000313" key="10">
    <source>
        <dbReference type="Proteomes" id="UP000270219"/>
    </source>
</evidence>
<reference evidence="9 10" key="1">
    <citation type="submission" date="2018-10" db="EMBL/GenBank/DDBJ databases">
        <title>Oceanobacillus sp. YLB-02 draft genome.</title>
        <authorList>
            <person name="Yu L."/>
        </authorList>
    </citation>
    <scope>NUCLEOTIDE SEQUENCE [LARGE SCALE GENOMIC DNA]</scope>
    <source>
        <strain evidence="9 10">YLB-02</strain>
    </source>
</reference>